<dbReference type="InterPro" id="IPR036850">
    <property type="entry name" value="NDK-like_dom_sf"/>
</dbReference>
<reference evidence="8 9" key="1">
    <citation type="journal article" date="2015" name="Nature">
        <title>rRNA introns, odd ribosomes, and small enigmatic genomes across a large radiation of phyla.</title>
        <authorList>
            <person name="Brown C.T."/>
            <person name="Hug L.A."/>
            <person name="Thomas B.C."/>
            <person name="Sharon I."/>
            <person name="Castelle C.J."/>
            <person name="Singh A."/>
            <person name="Wilkins M.J."/>
            <person name="Williams K.H."/>
            <person name="Banfield J.F."/>
        </authorList>
    </citation>
    <scope>NUCLEOTIDE SEQUENCE [LARGE SCALE GENOMIC DNA]</scope>
</reference>
<keyword evidence="4" id="KW-0808">Transferase</keyword>
<evidence type="ECO:0000313" key="8">
    <source>
        <dbReference type="EMBL" id="KKW25049.1"/>
    </source>
</evidence>
<dbReference type="Pfam" id="PF00334">
    <property type="entry name" value="NDK"/>
    <property type="match status" value="2"/>
</dbReference>
<evidence type="ECO:0000256" key="5">
    <source>
        <dbReference type="ARBA" id="ARBA00022777"/>
    </source>
</evidence>
<sequence length="195" mass="21995">MAHPIKEEKTFVLIKPDGVRKGLIGEVIKRFEQRDLKIVALEMFMPTRQMIDDHYPKDPAWIERLGMKTLSTYEKYGIDAKKELGSNDAKELGNMVRGWLLDFMTSAPLVRMVVQGTHAVDVVRKIAGPTLPYAADMGTIRGDFSIDSPALANSEKRAVANIVHCSETPEEAAHEIKHWFGKAVIHQYKRHGVDE</sequence>
<evidence type="ECO:0000256" key="1">
    <source>
        <dbReference type="ARBA" id="ARBA00001946"/>
    </source>
</evidence>
<evidence type="ECO:0000259" key="7">
    <source>
        <dbReference type="SMART" id="SM00562"/>
    </source>
</evidence>
<dbReference type="InterPro" id="IPR034907">
    <property type="entry name" value="NDK-like_dom"/>
</dbReference>
<dbReference type="STRING" id="1618671.UY67_C0001G0051"/>
<evidence type="ECO:0000256" key="3">
    <source>
        <dbReference type="ARBA" id="ARBA00012966"/>
    </source>
</evidence>
<dbReference type="EC" id="2.7.4.6" evidence="3"/>
<name>A0A0G1ZZ46_9BACT</name>
<proteinExistence type="inferred from homology"/>
<dbReference type="SMART" id="SM00562">
    <property type="entry name" value="NDK"/>
    <property type="match status" value="1"/>
</dbReference>
<evidence type="ECO:0000313" key="9">
    <source>
        <dbReference type="Proteomes" id="UP000034273"/>
    </source>
</evidence>
<comment type="caution">
    <text evidence="6">Lacks conserved residue(s) required for the propagation of feature annotation.</text>
</comment>
<protein>
    <recommendedName>
        <fullName evidence="3">nucleoside-diphosphate kinase</fullName>
        <ecNumber evidence="3">2.7.4.6</ecNumber>
    </recommendedName>
</protein>
<dbReference type="SUPFAM" id="SSF54919">
    <property type="entry name" value="Nucleoside diphosphate kinase, NDK"/>
    <property type="match status" value="1"/>
</dbReference>
<dbReference type="PANTHER" id="PTHR11349">
    <property type="entry name" value="NUCLEOSIDE DIPHOSPHATE KINASE"/>
    <property type="match status" value="1"/>
</dbReference>
<dbReference type="GO" id="GO:0004550">
    <property type="term" value="F:nucleoside diphosphate kinase activity"/>
    <property type="evidence" value="ECO:0007669"/>
    <property type="project" value="UniProtKB-EC"/>
</dbReference>
<comment type="cofactor">
    <cofactor evidence="1">
        <name>Mg(2+)</name>
        <dbReference type="ChEBI" id="CHEBI:18420"/>
    </cofactor>
</comment>
<dbReference type="Gene3D" id="3.30.70.141">
    <property type="entry name" value="Nucleoside diphosphate kinase-like domain"/>
    <property type="match status" value="1"/>
</dbReference>
<organism evidence="8 9">
    <name type="scientific">Candidatus Kaiserbacteria bacterium GW2011_GWA2_52_12</name>
    <dbReference type="NCBI Taxonomy" id="1618671"/>
    <lineage>
        <taxon>Bacteria</taxon>
        <taxon>Candidatus Kaiseribacteriota</taxon>
    </lineage>
</organism>
<dbReference type="AlphaFoldDB" id="A0A0G1ZZ46"/>
<feature type="domain" description="Nucleoside diphosphate kinase-like" evidence="7">
    <location>
        <begin position="7"/>
        <end position="187"/>
    </location>
</feature>
<accession>A0A0G1ZZ46</accession>
<evidence type="ECO:0000256" key="2">
    <source>
        <dbReference type="ARBA" id="ARBA00008142"/>
    </source>
</evidence>
<comment type="similarity">
    <text evidence="2 6">Belongs to the NDK family.</text>
</comment>
<dbReference type="PROSITE" id="PS51374">
    <property type="entry name" value="NDPK_LIKE"/>
    <property type="match status" value="1"/>
</dbReference>
<evidence type="ECO:0000256" key="6">
    <source>
        <dbReference type="PROSITE-ProRule" id="PRU00706"/>
    </source>
</evidence>
<dbReference type="Proteomes" id="UP000034273">
    <property type="component" value="Unassembled WGS sequence"/>
</dbReference>
<evidence type="ECO:0000256" key="4">
    <source>
        <dbReference type="ARBA" id="ARBA00022679"/>
    </source>
</evidence>
<comment type="caution">
    <text evidence="8">The sequence shown here is derived from an EMBL/GenBank/DDBJ whole genome shotgun (WGS) entry which is preliminary data.</text>
</comment>
<gene>
    <name evidence="8" type="ORF">UY67_C0001G0051</name>
</gene>
<dbReference type="EMBL" id="LCQW01000001">
    <property type="protein sequence ID" value="KKW25049.1"/>
    <property type="molecule type" value="Genomic_DNA"/>
</dbReference>
<keyword evidence="5 8" id="KW-0418">Kinase</keyword>